<dbReference type="InterPro" id="IPR011066">
    <property type="entry name" value="MscS_channel_C_sf"/>
</dbReference>
<evidence type="ECO:0000256" key="1">
    <source>
        <dbReference type="ARBA" id="ARBA00004651"/>
    </source>
</evidence>
<dbReference type="PANTHER" id="PTHR30347:SF1">
    <property type="entry name" value="MECHANOSENSITIVE CHANNEL MSCK"/>
    <property type="match status" value="1"/>
</dbReference>
<dbReference type="Gene3D" id="1.10.287.1260">
    <property type="match status" value="1"/>
</dbReference>
<dbReference type="InterPro" id="IPR006686">
    <property type="entry name" value="MscS_channel_CS"/>
</dbReference>
<dbReference type="SUPFAM" id="SSF82861">
    <property type="entry name" value="Mechanosensitive channel protein MscS (YggB), transmembrane region"/>
    <property type="match status" value="1"/>
</dbReference>
<comment type="caution">
    <text evidence="11">The sequence shown here is derived from an EMBL/GenBank/DDBJ whole genome shotgun (WGS) entry which is preliminary data.</text>
</comment>
<evidence type="ECO:0000313" key="11">
    <source>
        <dbReference type="EMBL" id="MFC0687731.1"/>
    </source>
</evidence>
<keyword evidence="4 8" id="KW-0812">Transmembrane</keyword>
<reference evidence="11 12" key="1">
    <citation type="submission" date="2024-09" db="EMBL/GenBank/DDBJ databases">
        <authorList>
            <person name="Sun Q."/>
            <person name="Mori K."/>
        </authorList>
    </citation>
    <scope>NUCLEOTIDE SEQUENCE [LARGE SCALE GENOMIC DNA]</scope>
    <source>
        <strain evidence="11 12">CICC 11035S</strain>
    </source>
</reference>
<evidence type="ECO:0000256" key="8">
    <source>
        <dbReference type="SAM" id="Phobius"/>
    </source>
</evidence>
<sequence length="853" mass="90409">MIAFCRRHGALLPILLAFWLLAGGSAVRAAAPHLPGIGLLAPEKPAEQATKAPSADPATDPATGQAADLPPDRLTPARAAQVDPATLARFNADAAEAQAVLRTPSGSYDYERVHGLNKLRDRLAADRDLARTIADRSNLEARIIQAQMAALGEVPAEGKSEPSAITARRKALDARLSVVLSPVLDAREAQARATTLVSELDERIAGIERGRRSERTRSALDPRAWIAVAGDVRRGLDIAAHSGTAGIAQDGAGGFALRLLAVAGLVLLGPYASIRLLQTLHRLFVKRRVAARQAARRLVLIVVEDFVAALLLFFAIGCSVAAFAVLMRPFLGTEVLLTLSMLLLVAALMVAMAQLLAKSTLQSPFPELRLVRLRPEVVGKAVSTVRVIGVFLALVAVLEGIEDDGYMTIGAIDLASALLLVGGSLFVWRLATLIDKGREDDGAKAAPSLPQHGRAKPDQLEFAAPFSRILKLLAIGSTGAALIGYIVLAREIFSDLVVSVAVIAVAIYLHRLVALIVGLLAEGGLKHYRTSIHFVPMLAGIVLTLGAVPLLAVTWGYNSREIGDAIVMLRTGVSFGNVNISAGDLLTFAFVFLAGYIATKWIQRIINLTILPQFEIDRGSQASIVTMIGYVGIVASAAIAISSTGLDLTSLAFIATALSVGLGFGLQSTVENFTSGMILLVERPIREGDWIEVGTLSGIVRKVSVRSTHLESFDRHQIIIPNSQLITGSVKNLSLGERLARVVVPVGVAYGSDLEHVREVLIAIGKAQDGVLAWPEPNVTLDAFADSSVNMRLLVFIHDATDGVGVASKIRFEIARRFAEEGIEIPFPQMEVRLHADTGGSGGNGGNGGNGEA</sequence>
<feature type="transmembrane region" description="Helical" evidence="8">
    <location>
        <begin position="377"/>
        <end position="397"/>
    </location>
</feature>
<feature type="transmembrane region" description="Helical" evidence="8">
    <location>
        <begin position="469"/>
        <end position="488"/>
    </location>
</feature>
<evidence type="ECO:0000256" key="3">
    <source>
        <dbReference type="ARBA" id="ARBA00022475"/>
    </source>
</evidence>
<dbReference type="InterPro" id="IPR052702">
    <property type="entry name" value="MscS-like_channel"/>
</dbReference>
<dbReference type="Pfam" id="PF00924">
    <property type="entry name" value="MS_channel_2nd"/>
    <property type="match status" value="1"/>
</dbReference>
<feature type="transmembrane region" description="Helical" evidence="8">
    <location>
        <begin position="255"/>
        <end position="277"/>
    </location>
</feature>
<evidence type="ECO:0000259" key="10">
    <source>
        <dbReference type="Pfam" id="PF21082"/>
    </source>
</evidence>
<dbReference type="PROSITE" id="PS01246">
    <property type="entry name" value="UPF0003"/>
    <property type="match status" value="1"/>
</dbReference>
<feature type="transmembrane region" description="Helical" evidence="8">
    <location>
        <begin position="577"/>
        <end position="598"/>
    </location>
</feature>
<proteinExistence type="inferred from homology"/>
<dbReference type="InterPro" id="IPR010920">
    <property type="entry name" value="LSM_dom_sf"/>
</dbReference>
<dbReference type="Pfam" id="PF21082">
    <property type="entry name" value="MS_channel_3rd"/>
    <property type="match status" value="1"/>
</dbReference>
<keyword evidence="5 8" id="KW-1133">Transmembrane helix</keyword>
<dbReference type="Gene3D" id="2.30.30.60">
    <property type="match status" value="1"/>
</dbReference>
<dbReference type="InterPro" id="IPR006685">
    <property type="entry name" value="MscS_channel_2nd"/>
</dbReference>
<evidence type="ECO:0000256" key="7">
    <source>
        <dbReference type="SAM" id="MobiDB-lite"/>
    </source>
</evidence>
<feature type="domain" description="Mechanosensitive ion channel MscS C-terminal" evidence="10">
    <location>
        <begin position="742"/>
        <end position="825"/>
    </location>
</feature>
<gene>
    <name evidence="11" type="ORF">ACFFF8_24385</name>
</gene>
<dbReference type="EMBL" id="JBHLTM010000092">
    <property type="protein sequence ID" value="MFC0687731.1"/>
    <property type="molecule type" value="Genomic_DNA"/>
</dbReference>
<dbReference type="SUPFAM" id="SSF82689">
    <property type="entry name" value="Mechanosensitive channel protein MscS (YggB), C-terminal domain"/>
    <property type="match status" value="1"/>
</dbReference>
<feature type="region of interest" description="Disordered" evidence="7">
    <location>
        <begin position="45"/>
        <end position="71"/>
    </location>
</feature>
<dbReference type="PANTHER" id="PTHR30347">
    <property type="entry name" value="POTASSIUM CHANNEL RELATED"/>
    <property type="match status" value="1"/>
</dbReference>
<feature type="compositionally biased region" description="Gly residues" evidence="7">
    <location>
        <begin position="839"/>
        <end position="853"/>
    </location>
</feature>
<keyword evidence="6 8" id="KW-0472">Membrane</keyword>
<comment type="subcellular location">
    <subcellularLocation>
        <location evidence="1">Cell membrane</location>
        <topology evidence="1">Multi-pass membrane protein</topology>
    </subcellularLocation>
</comment>
<dbReference type="InterPro" id="IPR049278">
    <property type="entry name" value="MS_channel_C"/>
</dbReference>
<feature type="transmembrane region" description="Helical" evidence="8">
    <location>
        <begin position="533"/>
        <end position="557"/>
    </location>
</feature>
<feature type="region of interest" description="Disordered" evidence="7">
    <location>
        <begin position="834"/>
        <end position="853"/>
    </location>
</feature>
<evidence type="ECO:0000256" key="5">
    <source>
        <dbReference type="ARBA" id="ARBA00022989"/>
    </source>
</evidence>
<name>A0ABV6SEQ1_9SPHN</name>
<feature type="transmembrane region" description="Helical" evidence="8">
    <location>
        <begin position="409"/>
        <end position="428"/>
    </location>
</feature>
<evidence type="ECO:0000256" key="6">
    <source>
        <dbReference type="ARBA" id="ARBA00023136"/>
    </source>
</evidence>
<keyword evidence="12" id="KW-1185">Reference proteome</keyword>
<evidence type="ECO:0000259" key="9">
    <source>
        <dbReference type="Pfam" id="PF00924"/>
    </source>
</evidence>
<feature type="transmembrane region" description="Helical" evidence="8">
    <location>
        <begin position="648"/>
        <end position="666"/>
    </location>
</feature>
<evidence type="ECO:0000313" key="12">
    <source>
        <dbReference type="Proteomes" id="UP001589858"/>
    </source>
</evidence>
<feature type="transmembrane region" description="Helical" evidence="8">
    <location>
        <begin position="500"/>
        <end position="521"/>
    </location>
</feature>
<dbReference type="InterPro" id="IPR023408">
    <property type="entry name" value="MscS_beta-dom_sf"/>
</dbReference>
<feature type="compositionally biased region" description="Low complexity" evidence="7">
    <location>
        <begin position="49"/>
        <end position="63"/>
    </location>
</feature>
<feature type="transmembrane region" description="Helical" evidence="8">
    <location>
        <begin position="619"/>
        <end position="642"/>
    </location>
</feature>
<protein>
    <submittedName>
        <fullName evidence="11">Mechanosensitive ion channel family protein</fullName>
    </submittedName>
</protein>
<evidence type="ECO:0000256" key="4">
    <source>
        <dbReference type="ARBA" id="ARBA00022692"/>
    </source>
</evidence>
<dbReference type="Gene3D" id="3.30.70.100">
    <property type="match status" value="1"/>
</dbReference>
<feature type="transmembrane region" description="Helical" evidence="8">
    <location>
        <begin position="335"/>
        <end position="356"/>
    </location>
</feature>
<accession>A0ABV6SEQ1</accession>
<dbReference type="SUPFAM" id="SSF50182">
    <property type="entry name" value="Sm-like ribonucleoproteins"/>
    <property type="match status" value="1"/>
</dbReference>
<comment type="similarity">
    <text evidence="2">Belongs to the MscS (TC 1.A.23) family.</text>
</comment>
<evidence type="ECO:0000256" key="2">
    <source>
        <dbReference type="ARBA" id="ARBA00008017"/>
    </source>
</evidence>
<feature type="transmembrane region" description="Helical" evidence="8">
    <location>
        <begin position="298"/>
        <end position="323"/>
    </location>
</feature>
<keyword evidence="3" id="KW-1003">Cell membrane</keyword>
<dbReference type="InterPro" id="IPR011014">
    <property type="entry name" value="MscS_channel_TM-2"/>
</dbReference>
<feature type="domain" description="Mechanosensitive ion channel MscS" evidence="9">
    <location>
        <begin position="669"/>
        <end position="734"/>
    </location>
</feature>
<organism evidence="11 12">
    <name type="scientific">Novosphingobium clariflavum</name>
    <dbReference type="NCBI Taxonomy" id="2029884"/>
    <lineage>
        <taxon>Bacteria</taxon>
        <taxon>Pseudomonadati</taxon>
        <taxon>Pseudomonadota</taxon>
        <taxon>Alphaproteobacteria</taxon>
        <taxon>Sphingomonadales</taxon>
        <taxon>Sphingomonadaceae</taxon>
        <taxon>Novosphingobium</taxon>
    </lineage>
</organism>
<dbReference type="Proteomes" id="UP001589858">
    <property type="component" value="Unassembled WGS sequence"/>
</dbReference>
<dbReference type="RefSeq" id="WP_267223940.1">
    <property type="nucleotide sequence ID" value="NZ_JAPCWC010000029.1"/>
</dbReference>